<evidence type="ECO:0000256" key="8">
    <source>
        <dbReference type="SAM" id="SignalP"/>
    </source>
</evidence>
<keyword evidence="5" id="KW-0862">Zinc</keyword>
<feature type="non-terminal residue" evidence="10">
    <location>
        <position position="1"/>
    </location>
</feature>
<dbReference type="InterPro" id="IPR017907">
    <property type="entry name" value="Znf_RING_CS"/>
</dbReference>
<dbReference type="PANTHER" id="PTHR25462">
    <property type="entry name" value="BONUS, ISOFORM C-RELATED"/>
    <property type="match status" value="1"/>
</dbReference>
<evidence type="ECO:0000256" key="2">
    <source>
        <dbReference type="ARBA" id="ARBA00022723"/>
    </source>
</evidence>
<evidence type="ECO:0000256" key="6">
    <source>
        <dbReference type="PROSITE-ProRule" id="PRU00175"/>
    </source>
</evidence>
<dbReference type="SMART" id="SM00184">
    <property type="entry name" value="RING"/>
    <property type="match status" value="1"/>
</dbReference>
<feature type="chain" id="PRO_5046413243" description="RING-type domain-containing protein" evidence="8">
    <location>
        <begin position="19"/>
        <end position="136"/>
    </location>
</feature>
<dbReference type="Gene3D" id="3.30.40.10">
    <property type="entry name" value="Zinc/RING finger domain, C3HC4 (zinc finger)"/>
    <property type="match status" value="1"/>
</dbReference>
<dbReference type="PANTHER" id="PTHR25462:SF296">
    <property type="entry name" value="MEIOTIC P26, ISOFORM F"/>
    <property type="match status" value="1"/>
</dbReference>
<evidence type="ECO:0000313" key="10">
    <source>
        <dbReference type="EMBL" id="CAJ0966614.1"/>
    </source>
</evidence>
<evidence type="ECO:0000256" key="1">
    <source>
        <dbReference type="ARBA" id="ARBA00022679"/>
    </source>
</evidence>
<feature type="signal peptide" evidence="8">
    <location>
        <begin position="1"/>
        <end position="18"/>
    </location>
</feature>
<dbReference type="PROSITE" id="PS50089">
    <property type="entry name" value="ZF_RING_2"/>
    <property type="match status" value="1"/>
</dbReference>
<keyword evidence="2" id="KW-0479">Metal-binding</keyword>
<sequence length="136" mass="15212">VFLWSLCVAIMASPVVRQIDKQFLICSICLERYHVPKVCQCLHTFCEKCLQSYYHPPLRASPLSCPVCPGRRPSSQSAGYNATFSALQNKNFFITKLMEEFCSGAPESGRQEQSALPCDGLTRLPPPYPAPITRAR</sequence>
<dbReference type="Proteomes" id="UP001176940">
    <property type="component" value="Unassembled WGS sequence"/>
</dbReference>
<keyword evidence="3 6" id="KW-0863">Zinc-finger</keyword>
<keyword evidence="1" id="KW-0808">Transferase</keyword>
<dbReference type="InterPro" id="IPR013083">
    <property type="entry name" value="Znf_RING/FYVE/PHD"/>
</dbReference>
<evidence type="ECO:0000313" key="11">
    <source>
        <dbReference type="Proteomes" id="UP001176940"/>
    </source>
</evidence>
<dbReference type="SUPFAM" id="SSF57850">
    <property type="entry name" value="RING/U-box"/>
    <property type="match status" value="1"/>
</dbReference>
<dbReference type="InterPro" id="IPR001841">
    <property type="entry name" value="Znf_RING"/>
</dbReference>
<evidence type="ECO:0000256" key="3">
    <source>
        <dbReference type="ARBA" id="ARBA00022771"/>
    </source>
</evidence>
<dbReference type="InterPro" id="IPR047153">
    <property type="entry name" value="TRIM45/56/19-like"/>
</dbReference>
<keyword evidence="11" id="KW-1185">Reference proteome</keyword>
<dbReference type="Pfam" id="PF00097">
    <property type="entry name" value="zf-C3HC4"/>
    <property type="match status" value="1"/>
</dbReference>
<protein>
    <recommendedName>
        <fullName evidence="9">RING-type domain-containing protein</fullName>
    </recommendedName>
</protein>
<dbReference type="PROSITE" id="PS00518">
    <property type="entry name" value="ZF_RING_1"/>
    <property type="match status" value="1"/>
</dbReference>
<comment type="caution">
    <text evidence="10">The sequence shown here is derived from an EMBL/GenBank/DDBJ whole genome shotgun (WGS) entry which is preliminary data.</text>
</comment>
<evidence type="ECO:0000259" key="9">
    <source>
        <dbReference type="PROSITE" id="PS50089"/>
    </source>
</evidence>
<evidence type="ECO:0000256" key="4">
    <source>
        <dbReference type="ARBA" id="ARBA00022786"/>
    </source>
</evidence>
<proteinExistence type="predicted"/>
<feature type="region of interest" description="Disordered" evidence="7">
    <location>
        <begin position="105"/>
        <end position="136"/>
    </location>
</feature>
<name>A0ABN9MIK5_9NEOB</name>
<reference evidence="10" key="1">
    <citation type="submission" date="2023-07" db="EMBL/GenBank/DDBJ databases">
        <authorList>
            <person name="Stuckert A."/>
        </authorList>
    </citation>
    <scope>NUCLEOTIDE SEQUENCE</scope>
</reference>
<evidence type="ECO:0000256" key="5">
    <source>
        <dbReference type="ARBA" id="ARBA00022833"/>
    </source>
</evidence>
<dbReference type="InterPro" id="IPR018957">
    <property type="entry name" value="Znf_C3HC4_RING-type"/>
</dbReference>
<keyword evidence="4" id="KW-0833">Ubl conjugation pathway</keyword>
<feature type="domain" description="RING-type" evidence="9">
    <location>
        <begin position="26"/>
        <end position="68"/>
    </location>
</feature>
<gene>
    <name evidence="10" type="ORF">RIMI_LOCUS21476754</name>
</gene>
<accession>A0ABN9MIK5</accession>
<dbReference type="EMBL" id="CAUEEQ010075730">
    <property type="protein sequence ID" value="CAJ0966614.1"/>
    <property type="molecule type" value="Genomic_DNA"/>
</dbReference>
<evidence type="ECO:0000256" key="7">
    <source>
        <dbReference type="SAM" id="MobiDB-lite"/>
    </source>
</evidence>
<organism evidence="10 11">
    <name type="scientific">Ranitomeya imitator</name>
    <name type="common">mimic poison frog</name>
    <dbReference type="NCBI Taxonomy" id="111125"/>
    <lineage>
        <taxon>Eukaryota</taxon>
        <taxon>Metazoa</taxon>
        <taxon>Chordata</taxon>
        <taxon>Craniata</taxon>
        <taxon>Vertebrata</taxon>
        <taxon>Euteleostomi</taxon>
        <taxon>Amphibia</taxon>
        <taxon>Batrachia</taxon>
        <taxon>Anura</taxon>
        <taxon>Neobatrachia</taxon>
        <taxon>Hyloidea</taxon>
        <taxon>Dendrobatidae</taxon>
        <taxon>Dendrobatinae</taxon>
        <taxon>Ranitomeya</taxon>
    </lineage>
</organism>
<keyword evidence="8" id="KW-0732">Signal</keyword>